<name>A0A8S9NED1_BRACR</name>
<comment type="caution">
    <text evidence="1">The sequence shown here is derived from an EMBL/GenBank/DDBJ whole genome shotgun (WGS) entry which is preliminary data.</text>
</comment>
<accession>A0A8S9NED1</accession>
<protein>
    <submittedName>
        <fullName evidence="1">Uncharacterized protein</fullName>
    </submittedName>
</protein>
<dbReference type="Proteomes" id="UP000712600">
    <property type="component" value="Unassembled WGS sequence"/>
</dbReference>
<organism evidence="1 2">
    <name type="scientific">Brassica cretica</name>
    <name type="common">Mustard</name>
    <dbReference type="NCBI Taxonomy" id="69181"/>
    <lineage>
        <taxon>Eukaryota</taxon>
        <taxon>Viridiplantae</taxon>
        <taxon>Streptophyta</taxon>
        <taxon>Embryophyta</taxon>
        <taxon>Tracheophyta</taxon>
        <taxon>Spermatophyta</taxon>
        <taxon>Magnoliopsida</taxon>
        <taxon>eudicotyledons</taxon>
        <taxon>Gunneridae</taxon>
        <taxon>Pentapetalae</taxon>
        <taxon>rosids</taxon>
        <taxon>malvids</taxon>
        <taxon>Brassicales</taxon>
        <taxon>Brassicaceae</taxon>
        <taxon>Brassiceae</taxon>
        <taxon>Brassica</taxon>
    </lineage>
</organism>
<sequence length="81" mass="8970">MVTSTAAVLGVPGAFLRGCMAYAADFQTARDDMDHSVLSRWRDGRSFSGLTRCLLAQMALGLFRKELPEVSFPKQLVYLDL</sequence>
<reference evidence="1" key="1">
    <citation type="submission" date="2019-12" db="EMBL/GenBank/DDBJ databases">
        <title>Genome sequencing and annotation of Brassica cretica.</title>
        <authorList>
            <person name="Studholme D.J."/>
            <person name="Sarris P."/>
        </authorList>
    </citation>
    <scope>NUCLEOTIDE SEQUENCE</scope>
    <source>
        <strain evidence="1">PFS-109/04</strain>
        <tissue evidence="1">Leaf</tissue>
    </source>
</reference>
<dbReference type="AlphaFoldDB" id="A0A8S9NED1"/>
<evidence type="ECO:0000313" key="1">
    <source>
        <dbReference type="EMBL" id="KAF3500546.1"/>
    </source>
</evidence>
<evidence type="ECO:0000313" key="2">
    <source>
        <dbReference type="Proteomes" id="UP000712600"/>
    </source>
</evidence>
<proteinExistence type="predicted"/>
<gene>
    <name evidence="1" type="ORF">F2Q69_00042904</name>
</gene>
<dbReference type="EMBL" id="QGKX02001621">
    <property type="protein sequence ID" value="KAF3500546.1"/>
    <property type="molecule type" value="Genomic_DNA"/>
</dbReference>